<evidence type="ECO:0000313" key="8">
    <source>
        <dbReference type="Proteomes" id="UP000193498"/>
    </source>
</evidence>
<gene>
    <name evidence="7" type="ORF">K493DRAFT_317088</name>
</gene>
<dbReference type="AlphaFoldDB" id="A0A1Y1Y140"/>
<comment type="caution">
    <text evidence="7">The sequence shown here is derived from an EMBL/GenBank/DDBJ whole genome shotgun (WGS) entry which is preliminary data.</text>
</comment>
<dbReference type="Pfam" id="PF03647">
    <property type="entry name" value="Tmemb_14"/>
    <property type="match status" value="1"/>
</dbReference>
<dbReference type="GO" id="GO:0031966">
    <property type="term" value="C:mitochondrial membrane"/>
    <property type="evidence" value="ECO:0007669"/>
    <property type="project" value="TreeGrafter"/>
</dbReference>
<feature type="transmembrane region" description="Helical" evidence="6">
    <location>
        <begin position="81"/>
        <end position="98"/>
    </location>
</feature>
<keyword evidence="4 6" id="KW-1133">Transmembrane helix</keyword>
<accession>A0A1Y1Y140</accession>
<organism evidence="7 8">
    <name type="scientific">Basidiobolus meristosporus CBS 931.73</name>
    <dbReference type="NCBI Taxonomy" id="1314790"/>
    <lineage>
        <taxon>Eukaryota</taxon>
        <taxon>Fungi</taxon>
        <taxon>Fungi incertae sedis</taxon>
        <taxon>Zoopagomycota</taxon>
        <taxon>Entomophthoromycotina</taxon>
        <taxon>Basidiobolomycetes</taxon>
        <taxon>Basidiobolales</taxon>
        <taxon>Basidiobolaceae</taxon>
        <taxon>Basidiobolus</taxon>
    </lineage>
</organism>
<dbReference type="GO" id="GO:0070453">
    <property type="term" value="P:regulation of heme biosynthetic process"/>
    <property type="evidence" value="ECO:0007669"/>
    <property type="project" value="TreeGrafter"/>
</dbReference>
<evidence type="ECO:0000256" key="1">
    <source>
        <dbReference type="ARBA" id="ARBA00004370"/>
    </source>
</evidence>
<comment type="similarity">
    <text evidence="2">Belongs to the TMEM14 family.</text>
</comment>
<dbReference type="InterPro" id="IPR005349">
    <property type="entry name" value="TMEM14"/>
</dbReference>
<dbReference type="Gene3D" id="1.10.10.1740">
    <property type="entry name" value="Transmembrane protein 14-like"/>
    <property type="match status" value="1"/>
</dbReference>
<dbReference type="Proteomes" id="UP000193498">
    <property type="component" value="Unassembled WGS sequence"/>
</dbReference>
<reference evidence="7 8" key="1">
    <citation type="submission" date="2016-07" db="EMBL/GenBank/DDBJ databases">
        <title>Pervasive Adenine N6-methylation of Active Genes in Fungi.</title>
        <authorList>
            <consortium name="DOE Joint Genome Institute"/>
            <person name="Mondo S.J."/>
            <person name="Dannebaum R.O."/>
            <person name="Kuo R.C."/>
            <person name="Labutti K."/>
            <person name="Haridas S."/>
            <person name="Kuo A."/>
            <person name="Salamov A."/>
            <person name="Ahrendt S.R."/>
            <person name="Lipzen A."/>
            <person name="Sullivan W."/>
            <person name="Andreopoulos W.B."/>
            <person name="Clum A."/>
            <person name="Lindquist E."/>
            <person name="Daum C."/>
            <person name="Ramamoorthy G.K."/>
            <person name="Gryganskyi A."/>
            <person name="Culley D."/>
            <person name="Magnuson J.K."/>
            <person name="James T.Y."/>
            <person name="O'Malley M.A."/>
            <person name="Stajich J.E."/>
            <person name="Spatafora J.W."/>
            <person name="Visel A."/>
            <person name="Grigoriev I.V."/>
        </authorList>
    </citation>
    <scope>NUCLEOTIDE SEQUENCE [LARGE SCALE GENOMIC DNA]</scope>
    <source>
        <strain evidence="7 8">CBS 931.73</strain>
    </source>
</reference>
<evidence type="ECO:0000313" key="7">
    <source>
        <dbReference type="EMBL" id="ORX91720.1"/>
    </source>
</evidence>
<protein>
    <submittedName>
        <fullName evidence="7">Transmembrane protein 14C-like protein</fullName>
    </submittedName>
</protein>
<keyword evidence="5 6" id="KW-0472">Membrane</keyword>
<evidence type="ECO:0000256" key="6">
    <source>
        <dbReference type="SAM" id="Phobius"/>
    </source>
</evidence>
<dbReference type="EMBL" id="MCFE01000310">
    <property type="protein sequence ID" value="ORX91720.1"/>
    <property type="molecule type" value="Genomic_DNA"/>
</dbReference>
<evidence type="ECO:0000256" key="3">
    <source>
        <dbReference type="ARBA" id="ARBA00022692"/>
    </source>
</evidence>
<comment type="subcellular location">
    <subcellularLocation>
        <location evidence="1">Membrane</location>
    </subcellularLocation>
</comment>
<name>A0A1Y1Y140_9FUNG</name>
<evidence type="ECO:0000256" key="2">
    <source>
        <dbReference type="ARBA" id="ARBA00007590"/>
    </source>
</evidence>
<sequence length="101" mass="10571">MTDYLGYGFGAAVAAGGILGYAKAGSKPSLAAGLSFGGLIAYGASRVSENPKDAHVAFGVSAVLLWIMGKKYYRGRKLMPAGIIALLSLVMTTRYGYFLKN</sequence>
<dbReference type="PANTHER" id="PTHR12668:SF43">
    <property type="entry name" value="TRANSMEMBRANE PROTEIN 14 HOMOLOG"/>
    <property type="match status" value="1"/>
</dbReference>
<dbReference type="PANTHER" id="PTHR12668">
    <property type="entry name" value="TRANSMEMBRANE PROTEIN 14, 15"/>
    <property type="match status" value="1"/>
</dbReference>
<dbReference type="InterPro" id="IPR044890">
    <property type="entry name" value="TMEM14_sf"/>
</dbReference>
<dbReference type="InParanoid" id="A0A1Y1Y140"/>
<proteinExistence type="inferred from homology"/>
<evidence type="ECO:0000256" key="4">
    <source>
        <dbReference type="ARBA" id="ARBA00022989"/>
    </source>
</evidence>
<keyword evidence="3 6" id="KW-0812">Transmembrane</keyword>
<evidence type="ECO:0000256" key="5">
    <source>
        <dbReference type="ARBA" id="ARBA00023136"/>
    </source>
</evidence>
<keyword evidence="8" id="KW-1185">Reference proteome</keyword>
<feature type="transmembrane region" description="Helical" evidence="6">
    <location>
        <begin position="6"/>
        <end position="22"/>
    </location>
</feature>
<dbReference type="OrthoDB" id="5620at2759"/>